<dbReference type="InterPro" id="IPR036271">
    <property type="entry name" value="Tet_transcr_reg_TetR-rel_C_sf"/>
</dbReference>
<dbReference type="PROSITE" id="PS50977">
    <property type="entry name" value="HTH_TETR_2"/>
    <property type="match status" value="1"/>
</dbReference>
<gene>
    <name evidence="6" type="ordered locus">RHA1_ro03721</name>
</gene>
<evidence type="ECO:0000256" key="1">
    <source>
        <dbReference type="ARBA" id="ARBA00023015"/>
    </source>
</evidence>
<proteinExistence type="predicted"/>
<organism evidence="6 7">
    <name type="scientific">Rhodococcus jostii (strain RHA1)</name>
    <dbReference type="NCBI Taxonomy" id="101510"/>
    <lineage>
        <taxon>Bacteria</taxon>
        <taxon>Bacillati</taxon>
        <taxon>Actinomycetota</taxon>
        <taxon>Actinomycetes</taxon>
        <taxon>Mycobacteriales</taxon>
        <taxon>Nocardiaceae</taxon>
        <taxon>Rhodococcus</taxon>
    </lineage>
</organism>
<evidence type="ECO:0000256" key="2">
    <source>
        <dbReference type="ARBA" id="ARBA00023125"/>
    </source>
</evidence>
<dbReference type="Gene3D" id="1.10.357.10">
    <property type="entry name" value="Tetracycline Repressor, domain 2"/>
    <property type="match status" value="1"/>
</dbReference>
<name>Q0SAB5_RHOJR</name>
<dbReference type="EMBL" id="CP000431">
    <property type="protein sequence ID" value="ABG95521.1"/>
    <property type="molecule type" value="Genomic_DNA"/>
</dbReference>
<accession>Q0SAB5</accession>
<dbReference type="AlphaFoldDB" id="Q0SAB5"/>
<feature type="domain" description="HTH tetR-type" evidence="5">
    <location>
        <begin position="46"/>
        <end position="105"/>
    </location>
</feature>
<protein>
    <submittedName>
        <fullName evidence="6">Possible transcriptional regulator, TetR family protein</fullName>
    </submittedName>
</protein>
<dbReference type="eggNOG" id="COG1309">
    <property type="taxonomic scope" value="Bacteria"/>
</dbReference>
<dbReference type="Proteomes" id="UP000008710">
    <property type="component" value="Chromosome"/>
</dbReference>
<evidence type="ECO:0000313" key="6">
    <source>
        <dbReference type="EMBL" id="ABG95521.1"/>
    </source>
</evidence>
<dbReference type="SUPFAM" id="SSF46689">
    <property type="entry name" value="Homeodomain-like"/>
    <property type="match status" value="1"/>
</dbReference>
<dbReference type="HOGENOM" id="CLU_069356_11_1_11"/>
<feature type="DNA-binding region" description="H-T-H motif" evidence="4">
    <location>
        <begin position="68"/>
        <end position="87"/>
    </location>
</feature>
<evidence type="ECO:0000256" key="4">
    <source>
        <dbReference type="PROSITE-ProRule" id="PRU00335"/>
    </source>
</evidence>
<sequence length="246" mass="27191">MVHLCTAYCRRYTETQRQGRLRFDSMTKPQQDAGDGRAARWRGQREKRRSEFVERALVAIDEEGPDVSVATMAVYAEVARTRIYRHFDDSTDLKNAVARRVAAMMLLEYAPVITVDGAPRAILTRAARTHLDWVTEHANLYRYLTSFSPAAGEVRRAISTAVSDMLHPYLDALGAAATATPLANALIGMVESVSAEWIDRPGSTDVGALTEQLAAWAWALVDTTMRSRGAVLDPDSPLPAPDDLRT</sequence>
<keyword evidence="1" id="KW-0805">Transcription regulation</keyword>
<dbReference type="SUPFAM" id="SSF48498">
    <property type="entry name" value="Tetracyclin repressor-like, C-terminal domain"/>
    <property type="match status" value="1"/>
</dbReference>
<dbReference type="KEGG" id="rha:RHA1_ro03721"/>
<dbReference type="InterPro" id="IPR009057">
    <property type="entry name" value="Homeodomain-like_sf"/>
</dbReference>
<dbReference type="Pfam" id="PF21943">
    <property type="entry name" value="TetR_C_46"/>
    <property type="match status" value="1"/>
</dbReference>
<evidence type="ECO:0000256" key="3">
    <source>
        <dbReference type="ARBA" id="ARBA00023163"/>
    </source>
</evidence>
<dbReference type="InterPro" id="IPR054129">
    <property type="entry name" value="DesT_TetR_C"/>
</dbReference>
<evidence type="ECO:0000259" key="5">
    <source>
        <dbReference type="PROSITE" id="PS50977"/>
    </source>
</evidence>
<evidence type="ECO:0000313" key="7">
    <source>
        <dbReference type="Proteomes" id="UP000008710"/>
    </source>
</evidence>
<reference evidence="7" key="1">
    <citation type="journal article" date="2006" name="Proc. Natl. Acad. Sci. U.S.A.">
        <title>The complete genome of Rhodococcus sp. RHA1 provides insights into a catabolic powerhouse.</title>
        <authorList>
            <person name="McLeod M.P."/>
            <person name="Warren R.L."/>
            <person name="Hsiao W.W.L."/>
            <person name="Araki N."/>
            <person name="Myhre M."/>
            <person name="Fernandes C."/>
            <person name="Miyazawa D."/>
            <person name="Wong W."/>
            <person name="Lillquist A.L."/>
            <person name="Wang D."/>
            <person name="Dosanjh M."/>
            <person name="Hara H."/>
            <person name="Petrescu A."/>
            <person name="Morin R.D."/>
            <person name="Yang G."/>
            <person name="Stott J.M."/>
            <person name="Schein J.E."/>
            <person name="Shin H."/>
            <person name="Smailus D."/>
            <person name="Siddiqui A.S."/>
            <person name="Marra M.A."/>
            <person name="Jones S.J.M."/>
            <person name="Holt R."/>
            <person name="Brinkman F.S.L."/>
            <person name="Miyauchi K."/>
            <person name="Fukuda M."/>
            <person name="Davies J.E."/>
            <person name="Mohn W.W."/>
            <person name="Eltis L.D."/>
        </authorList>
    </citation>
    <scope>NUCLEOTIDE SEQUENCE [LARGE SCALE GENOMIC DNA]</scope>
    <source>
        <strain evidence="7">RHA1</strain>
    </source>
</reference>
<dbReference type="InterPro" id="IPR001647">
    <property type="entry name" value="HTH_TetR"/>
</dbReference>
<keyword evidence="3" id="KW-0804">Transcription</keyword>
<keyword evidence="2 4" id="KW-0238">DNA-binding</keyword>
<dbReference type="GO" id="GO:0003677">
    <property type="term" value="F:DNA binding"/>
    <property type="evidence" value="ECO:0007669"/>
    <property type="project" value="UniProtKB-UniRule"/>
</dbReference>